<organism evidence="7 8">
    <name type="scientific">Gambusia affinis</name>
    <name type="common">Western mosquitofish</name>
    <name type="synonym">Heterandria affinis</name>
    <dbReference type="NCBI Taxonomy" id="33528"/>
    <lineage>
        <taxon>Eukaryota</taxon>
        <taxon>Metazoa</taxon>
        <taxon>Chordata</taxon>
        <taxon>Craniata</taxon>
        <taxon>Vertebrata</taxon>
        <taxon>Euteleostomi</taxon>
        <taxon>Actinopterygii</taxon>
        <taxon>Neopterygii</taxon>
        <taxon>Teleostei</taxon>
        <taxon>Neoteleostei</taxon>
        <taxon>Acanthomorphata</taxon>
        <taxon>Ovalentaria</taxon>
        <taxon>Atherinomorphae</taxon>
        <taxon>Cyprinodontiformes</taxon>
        <taxon>Poeciliidae</taxon>
        <taxon>Poeciliinae</taxon>
        <taxon>Gambusia</taxon>
    </lineage>
</organism>
<dbReference type="GO" id="GO:0031122">
    <property type="term" value="P:cytoplasmic microtubule organization"/>
    <property type="evidence" value="ECO:0007669"/>
    <property type="project" value="TreeGrafter"/>
</dbReference>
<feature type="region of interest" description="Disordered" evidence="5">
    <location>
        <begin position="142"/>
        <end position="174"/>
    </location>
</feature>
<evidence type="ECO:0000256" key="5">
    <source>
        <dbReference type="SAM" id="MobiDB-lite"/>
    </source>
</evidence>
<feature type="region of interest" description="Disordered" evidence="5">
    <location>
        <begin position="715"/>
        <end position="742"/>
    </location>
</feature>
<reference evidence="7 8" key="1">
    <citation type="journal article" date="2018" name="G3 (Bethesda)">
        <title>A High-Quality Reference Genome for the Invasive Mosquitofish Gambusia affinis Using a Chicago Library.</title>
        <authorList>
            <person name="Hoffberg S.L."/>
            <person name="Troendle N.J."/>
            <person name="Glenn T.C."/>
            <person name="Mahmud O."/>
            <person name="Louha S."/>
            <person name="Chalopin D."/>
            <person name="Bennetzen J.L."/>
            <person name="Mauricio R."/>
        </authorList>
    </citation>
    <scope>NUCLEOTIDE SEQUENCE [LARGE SCALE GENOMIC DNA]</scope>
    <source>
        <strain evidence="7">NE01/NJP1002.9</strain>
        <tissue evidence="7">Muscle</tissue>
    </source>
</reference>
<evidence type="ECO:0000256" key="4">
    <source>
        <dbReference type="SAM" id="Coils"/>
    </source>
</evidence>
<feature type="coiled-coil region" evidence="4">
    <location>
        <begin position="1090"/>
        <end position="1159"/>
    </location>
</feature>
<feature type="coiled-coil region" evidence="4">
    <location>
        <begin position="1020"/>
        <end position="1054"/>
    </location>
</feature>
<dbReference type="PANTHER" id="PTHR18947:SF31">
    <property type="entry name" value="PROTEIN DAPLE"/>
    <property type="match status" value="1"/>
</dbReference>
<feature type="compositionally biased region" description="Polar residues" evidence="5">
    <location>
        <begin position="1713"/>
        <end position="1728"/>
    </location>
</feature>
<dbReference type="Gene3D" id="6.10.250.3110">
    <property type="match status" value="1"/>
</dbReference>
<feature type="compositionally biased region" description="Pro residues" evidence="5">
    <location>
        <begin position="1387"/>
        <end position="1405"/>
    </location>
</feature>
<feature type="compositionally biased region" description="Basic and acidic residues" evidence="5">
    <location>
        <begin position="718"/>
        <end position="742"/>
    </location>
</feature>
<comment type="subcellular location">
    <subcellularLocation>
        <location evidence="1">Cytoplasm</location>
    </subcellularLocation>
</comment>
<comment type="caution">
    <text evidence="7">The sequence shown here is derived from an EMBL/GenBank/DDBJ whole genome shotgun (WGS) entry which is preliminary data.</text>
</comment>
<dbReference type="Gene3D" id="1.10.418.10">
    <property type="entry name" value="Calponin-like domain"/>
    <property type="match status" value="1"/>
</dbReference>
<feature type="compositionally biased region" description="Basic and acidic residues" evidence="5">
    <location>
        <begin position="1366"/>
        <end position="1383"/>
    </location>
</feature>
<feature type="compositionally biased region" description="Polar residues" evidence="5">
    <location>
        <begin position="1628"/>
        <end position="1652"/>
    </location>
</feature>
<dbReference type="PANTHER" id="PTHR18947">
    <property type="entry name" value="HOOK PROTEINS"/>
    <property type="match status" value="1"/>
</dbReference>
<dbReference type="EMBL" id="NHOQ01002481">
    <property type="protein sequence ID" value="PWA16351.1"/>
    <property type="molecule type" value="Genomic_DNA"/>
</dbReference>
<feature type="region of interest" description="Disordered" evidence="5">
    <location>
        <begin position="762"/>
        <end position="813"/>
    </location>
</feature>
<evidence type="ECO:0000259" key="6">
    <source>
        <dbReference type="Pfam" id="PF19047"/>
    </source>
</evidence>
<feature type="compositionally biased region" description="Polar residues" evidence="5">
    <location>
        <begin position="1409"/>
        <end position="1418"/>
    </location>
</feature>
<feature type="coiled-coil region" evidence="4">
    <location>
        <begin position="251"/>
        <end position="281"/>
    </location>
</feature>
<evidence type="ECO:0000256" key="2">
    <source>
        <dbReference type="ARBA" id="ARBA00022490"/>
    </source>
</evidence>
<accession>A0A315VBJ5</accession>
<feature type="compositionally biased region" description="Low complexity" evidence="5">
    <location>
        <begin position="1446"/>
        <end position="1456"/>
    </location>
</feature>
<evidence type="ECO:0000256" key="1">
    <source>
        <dbReference type="ARBA" id="ARBA00004496"/>
    </source>
</evidence>
<protein>
    <recommendedName>
        <fullName evidence="6">HOOK N-terminal domain-containing protein</fullName>
    </recommendedName>
</protein>
<feature type="region of interest" description="Disordered" evidence="5">
    <location>
        <begin position="548"/>
        <end position="569"/>
    </location>
</feature>
<dbReference type="InterPro" id="IPR043936">
    <property type="entry name" value="HOOK_N"/>
</dbReference>
<sequence length="1805" mass="205143">MKVTMMMMMKETLQQLVVMPPPNILLIANDPMSVGSMEELKRLLLLLLGCAVQSERKEEMIDKIKLLDIQTQAAIVSHIQEVTHNPLNVLDLSWMEDGAELVPEELEPLSRNMAASLRQLIDQRDKATEAILDLTLERDYLSDQRPLEGGGKSGRAPKNGGPAGTEPTQEEKQHLAVELADAKAKLRRYRQELEEKTEQLMDSKHEAERLDQELQKLKQEVRSRSVQSQNLRPARLHLSCNQSLSCEARSVRAYRDEVDALRERAARVDRLEAELSRCKERLNDVHFYKTRMEVGVKTVLCSDRLPDCASFPQELRDDNTTLLETKVLLEEQLAASRGRCDKLHTLEKDNLLLRAKIHDLEMVRYQNLNLTNQNQNLTVPVVLQEREGERQRLEELLEENLLLELGQKQSMNESAHLGWELEQLSKNHDAPASESRKSLVHELNEGITSRVLKLEKENRELQASIERLKEENQLLQEQQLHTQELNRENQSLSNKLEHLQVLLDQEKLTNQDMETLGEELLKEKQSLEREMHALLADKDRQISELQSEQQHLSEAVKGLQERAQSSSEARVREAEAKNRLLHQSVTDAGSRLASLETQLKVVSEEAECLRERAGRCEEAQREAARLERSREALTREVATLRSCSQHAEALERQVTSLQQEALRLKREAEEAQKELQRLAQQEAQNSLLSMENLELRRSMENLRSSSARLPTLQEELQEAQRETQETQRSLEESREEAQGERKRAERLELNLLALNQEKQQLQEQLERSREEKLEADGRARENRRREEELSREVEDLKEERRRREEAEEERRKLQLDLEQAERSRKQLEKENLRARTLQEAKELELEETASLASASLKEATTLRRELERLEEASAKAKELERENKELQKEATIDKKTLDTLREELVSEKLKAQQQNLELERLDEELERIGLSREKLLQQEQTLEDRWPDLNLHQTLKEEISGLERKLEESNALNESNGSDPVLPVPVFQQQKDNSQHASVRGAAPELLRFQDHLIAVEKSNASLQTESSLLKEQLKQLENQNSSLNSQMAALQRHASTLQEHNAGLHTQTAKLQVDISAVSSQSASLMAQNAVLQGQVGALEAEAESWQRQRDEAWRARESALADHERLLSVHERQAHEYEQLISQHAALKGQQRALEGEHRALHSKYLALLQLKDRWEEQQEAQQLKQEVQKNRLLQQENLQLKSEVDRLAQDQNQHVEQNQNLQQRLNELKNSLSSAQQEVSQWTARYDSLVDQNQNLDLSMTKLDNHCELLSRLKGNLEEENHHLLSQIHLLGQQNQTLLERSLESKEQFHQEHKLYIDKLNALRRQKEKLEEKIMDQYKFYDPTPKKRSQWSGARALVKLIKPRKENGRDQNQNRERARSAPDIPLPATPPPLPPEAPPPVPCRTGSDSLSNHSNRISSPGRTGPPSRGPIHRNRPTSTPNWASGTGTAATSRTRTRCVPDPEIVVPGFFDEDPVFGGRPGSGDFSHNTSGSSSPVTCRGTPTQNHYRCPRYGPEPEQDAFDRPRHSTSLSSDDVMFLSQSQQSLSRSSTLPYDQAPQRAQPQRGGGARSKPRPGSPGSEMVTLEEFLEESNLQSPPLLSTGGADELMADYFSRSPGPSAASARDQATPTSYVSPTVHSTNQRPGQSVKPSPRQPAGQSLSRAFSLASADLLRSQGPDGYRGNEADGTGRRQTGGRAQRERPLSARFSATDLQSPTVRHSPSLNLQMDRGRSHRGEVAMVTPVRAAQPDPVPESSGTPTEGLPSDSNKDGVRSGSSERPKSTPASPDPNNDPQTVWYEYGCV</sequence>
<dbReference type="GO" id="GO:0005813">
    <property type="term" value="C:centrosome"/>
    <property type="evidence" value="ECO:0007669"/>
    <property type="project" value="TreeGrafter"/>
</dbReference>
<feature type="compositionally biased region" description="Polar residues" evidence="5">
    <location>
        <begin position="1488"/>
        <end position="1509"/>
    </location>
</feature>
<keyword evidence="3 4" id="KW-0175">Coiled coil</keyword>
<dbReference type="GO" id="GO:0008017">
    <property type="term" value="F:microtubule binding"/>
    <property type="evidence" value="ECO:0007669"/>
    <property type="project" value="TreeGrafter"/>
</dbReference>
<feature type="compositionally biased region" description="Low complexity" evidence="5">
    <location>
        <begin position="1541"/>
        <end position="1554"/>
    </location>
</feature>
<dbReference type="Pfam" id="PF19047">
    <property type="entry name" value="HOOK_N"/>
    <property type="match status" value="1"/>
</dbReference>
<name>A0A315VBJ5_GAMAF</name>
<dbReference type="GO" id="GO:0051959">
    <property type="term" value="F:dynein light intermediate chain binding"/>
    <property type="evidence" value="ECO:0007669"/>
    <property type="project" value="TreeGrafter"/>
</dbReference>
<dbReference type="SUPFAM" id="SSF116907">
    <property type="entry name" value="Hook domain"/>
    <property type="match status" value="1"/>
</dbReference>
<evidence type="ECO:0000313" key="7">
    <source>
        <dbReference type="EMBL" id="PWA16351.1"/>
    </source>
</evidence>
<feature type="domain" description="HOOK N-terminal" evidence="6">
    <location>
        <begin position="19"/>
        <end position="81"/>
    </location>
</feature>
<dbReference type="STRING" id="33528.ENSGAFP00000002733"/>
<dbReference type="Proteomes" id="UP000250572">
    <property type="component" value="Unassembled WGS sequence"/>
</dbReference>
<feature type="compositionally biased region" description="Low complexity" evidence="5">
    <location>
        <begin position="1616"/>
        <end position="1627"/>
    </location>
</feature>
<feature type="compositionally biased region" description="Low complexity" evidence="5">
    <location>
        <begin position="1419"/>
        <end position="1429"/>
    </location>
</feature>
<feature type="compositionally biased region" description="Basic and acidic residues" evidence="5">
    <location>
        <begin position="764"/>
        <end position="813"/>
    </location>
</feature>
<feature type="coiled-coil region" evidence="4">
    <location>
        <begin position="1186"/>
        <end position="1255"/>
    </location>
</feature>
<dbReference type="GO" id="GO:0005737">
    <property type="term" value="C:cytoplasm"/>
    <property type="evidence" value="ECO:0007669"/>
    <property type="project" value="UniProtKB-SubCell"/>
</dbReference>
<keyword evidence="8" id="KW-1185">Reference proteome</keyword>
<feature type="region of interest" description="Disordered" evidence="5">
    <location>
        <begin position="1362"/>
        <end position="1805"/>
    </location>
</feature>
<feature type="coiled-coil region" evidence="4">
    <location>
        <begin position="1316"/>
        <end position="1343"/>
    </location>
</feature>
<gene>
    <name evidence="7" type="ORF">CCH79_00004336</name>
</gene>
<dbReference type="GO" id="GO:0030705">
    <property type="term" value="P:cytoskeleton-dependent intracellular transport"/>
    <property type="evidence" value="ECO:0007669"/>
    <property type="project" value="InterPro"/>
</dbReference>
<dbReference type="InterPro" id="IPR036872">
    <property type="entry name" value="CH_dom_sf"/>
</dbReference>
<keyword evidence="2" id="KW-0963">Cytoplasm</keyword>
<evidence type="ECO:0000313" key="8">
    <source>
        <dbReference type="Proteomes" id="UP000250572"/>
    </source>
</evidence>
<proteinExistence type="predicted"/>
<evidence type="ECO:0000256" key="3">
    <source>
        <dbReference type="ARBA" id="ARBA00023054"/>
    </source>
</evidence>
<feature type="compositionally biased region" description="Basic and acidic residues" evidence="5">
    <location>
        <begin position="1769"/>
        <end position="1783"/>
    </location>
</feature>
<feature type="compositionally biased region" description="Polar residues" evidence="5">
    <location>
        <begin position="1785"/>
        <end position="1796"/>
    </location>
</feature>